<evidence type="ECO:0000313" key="3">
    <source>
        <dbReference type="Proteomes" id="UP001396334"/>
    </source>
</evidence>
<protein>
    <submittedName>
        <fullName evidence="2">Uncharacterized protein</fullName>
    </submittedName>
</protein>
<proteinExistence type="predicted"/>
<keyword evidence="3" id="KW-1185">Reference proteome</keyword>
<reference evidence="2 3" key="1">
    <citation type="journal article" date="2024" name="G3 (Bethesda)">
        <title>Genome assembly of Hibiscus sabdariffa L. provides insights into metabolisms of medicinal natural products.</title>
        <authorList>
            <person name="Kim T."/>
        </authorList>
    </citation>
    <scope>NUCLEOTIDE SEQUENCE [LARGE SCALE GENOMIC DNA]</scope>
    <source>
        <strain evidence="2">TK-2024</strain>
        <tissue evidence="2">Old leaves</tissue>
    </source>
</reference>
<feature type="region of interest" description="Disordered" evidence="1">
    <location>
        <begin position="1"/>
        <end position="25"/>
    </location>
</feature>
<dbReference type="Proteomes" id="UP001396334">
    <property type="component" value="Unassembled WGS sequence"/>
</dbReference>
<comment type="caution">
    <text evidence="2">The sequence shown here is derived from an EMBL/GenBank/DDBJ whole genome shotgun (WGS) entry which is preliminary data.</text>
</comment>
<sequence length="95" mass="10857">MGHSLLSPFRSNSTELTESGHPLSSPPSFFLPLPPRPSALFRLFSFNPHPTSPILPQGKKNEEFPKYSIHRLSQFSLLIFILPRALLNWRYIPKS</sequence>
<evidence type="ECO:0000313" key="2">
    <source>
        <dbReference type="EMBL" id="KAK9022332.1"/>
    </source>
</evidence>
<accession>A0ABR2SAU3</accession>
<organism evidence="2 3">
    <name type="scientific">Hibiscus sabdariffa</name>
    <name type="common">roselle</name>
    <dbReference type="NCBI Taxonomy" id="183260"/>
    <lineage>
        <taxon>Eukaryota</taxon>
        <taxon>Viridiplantae</taxon>
        <taxon>Streptophyta</taxon>
        <taxon>Embryophyta</taxon>
        <taxon>Tracheophyta</taxon>
        <taxon>Spermatophyta</taxon>
        <taxon>Magnoliopsida</taxon>
        <taxon>eudicotyledons</taxon>
        <taxon>Gunneridae</taxon>
        <taxon>Pentapetalae</taxon>
        <taxon>rosids</taxon>
        <taxon>malvids</taxon>
        <taxon>Malvales</taxon>
        <taxon>Malvaceae</taxon>
        <taxon>Malvoideae</taxon>
        <taxon>Hibiscus</taxon>
    </lineage>
</organism>
<evidence type="ECO:0000256" key="1">
    <source>
        <dbReference type="SAM" id="MobiDB-lite"/>
    </source>
</evidence>
<gene>
    <name evidence="2" type="ORF">V6N11_002605</name>
</gene>
<name>A0ABR2SAU3_9ROSI</name>
<dbReference type="EMBL" id="JBBPBN010000015">
    <property type="protein sequence ID" value="KAK9022332.1"/>
    <property type="molecule type" value="Genomic_DNA"/>
</dbReference>